<evidence type="ECO:0000313" key="1">
    <source>
        <dbReference type="EMBL" id="MBA5607270.1"/>
    </source>
</evidence>
<proteinExistence type="predicted"/>
<dbReference type="AlphaFoldDB" id="A0A7W2EK88"/>
<name>A0A7W2EK88_9BURK</name>
<accession>A0A7W2EK88</accession>
<keyword evidence="2" id="KW-1185">Reference proteome</keyword>
<organism evidence="1 2">
    <name type="scientific">Rugamonas fusca</name>
    <dbReference type="NCBI Taxonomy" id="2758568"/>
    <lineage>
        <taxon>Bacteria</taxon>
        <taxon>Pseudomonadati</taxon>
        <taxon>Pseudomonadota</taxon>
        <taxon>Betaproteobacteria</taxon>
        <taxon>Burkholderiales</taxon>
        <taxon>Oxalobacteraceae</taxon>
        <taxon>Telluria group</taxon>
        <taxon>Rugamonas</taxon>
    </lineage>
</organism>
<comment type="caution">
    <text evidence="1">The sequence shown here is derived from an EMBL/GenBank/DDBJ whole genome shotgun (WGS) entry which is preliminary data.</text>
</comment>
<protein>
    <submittedName>
        <fullName evidence="1">Uncharacterized protein</fullName>
    </submittedName>
</protein>
<sequence length="72" mass="8506">MDILVVIGMVRNGDAVLPCARSAVWPGAWRRYNNCWRCGYAVDQNWLNDTMPDRYMYGKYHFSLPFIRTMNK</sequence>
<dbReference type="RefSeq" id="WP_182219495.1">
    <property type="nucleotide sequence ID" value="NZ_JACEZS010000016.1"/>
</dbReference>
<dbReference type="Proteomes" id="UP000566711">
    <property type="component" value="Unassembled WGS sequence"/>
</dbReference>
<dbReference type="EMBL" id="JACEZS010000016">
    <property type="protein sequence ID" value="MBA5607270.1"/>
    <property type="molecule type" value="Genomic_DNA"/>
</dbReference>
<reference evidence="1 2" key="1">
    <citation type="submission" date="2020-07" db="EMBL/GenBank/DDBJ databases">
        <title>Novel species isolated from subtropical streams in China.</title>
        <authorList>
            <person name="Lu H."/>
        </authorList>
    </citation>
    <scope>NUCLEOTIDE SEQUENCE [LARGE SCALE GENOMIC DNA]</scope>
    <source>
        <strain evidence="1 2">FT3S</strain>
    </source>
</reference>
<gene>
    <name evidence="1" type="ORF">H3H36_18085</name>
</gene>
<evidence type="ECO:0000313" key="2">
    <source>
        <dbReference type="Proteomes" id="UP000566711"/>
    </source>
</evidence>